<dbReference type="OrthoDB" id="660555at2759"/>
<evidence type="ECO:0000313" key="3">
    <source>
        <dbReference type="Proteomes" id="UP000039865"/>
    </source>
</evidence>
<feature type="region of interest" description="Disordered" evidence="1">
    <location>
        <begin position="232"/>
        <end position="269"/>
    </location>
</feature>
<dbReference type="AlphaFoldDB" id="A0A078B6R1"/>
<dbReference type="InParanoid" id="A0A078B6R1"/>
<evidence type="ECO:0000313" key="2">
    <source>
        <dbReference type="EMBL" id="CDW90230.1"/>
    </source>
</evidence>
<name>A0A078B6R1_STYLE</name>
<sequence length="498" mass="58354">MEITPGGEAKPKTDRLKNDKIIRKFENVESEVLEIHDEDLRAHIVQICQTDLPALRFIKTLKLERCQLDMFAPNTLSSTLQNLSLEGNKLSKLEVYFGVNKDEEYKLENILAEIEQETLILIGISKILRIQEKQTQALITLTNFLSTQKIVQNFKLILNVNPLTELSGLIRYLKNLRVLGIAHSKIQELPPQIANLQNMKQIVVENTPLKVPKLVCAERGFEAIKEFFNEQRQRNQDVATNDDDQNQENKKSQEQRPKSVDSESEDDVDQTLMQDKYFQEYGMKKNKLVSKQFAYAVIDKMQKAQNINLYDHEKLNEYKDKEHEFVQAYDEVLKEYIDQDKLNMLPDFFKKNQMVKQIKDQRRAARFDFPSLQKSGLPEEQSKFVNKLDQVMADNPLNRVIALIRFQNFELFKILIELINKMDIYRLKFVIAYVTTYLDEFLTLCDLKAQIDPKMINFKDEFDPELVISLVDVVIQLAQFQKGTQQKQQYDQIENRKD</sequence>
<dbReference type="InterPro" id="IPR032675">
    <property type="entry name" value="LRR_dom_sf"/>
</dbReference>
<dbReference type="Proteomes" id="UP000039865">
    <property type="component" value="Unassembled WGS sequence"/>
</dbReference>
<dbReference type="EMBL" id="CCKQ01018275">
    <property type="protein sequence ID" value="CDW90230.1"/>
    <property type="molecule type" value="Genomic_DNA"/>
</dbReference>
<accession>A0A078B6R1</accession>
<proteinExistence type="predicted"/>
<keyword evidence="3" id="KW-1185">Reference proteome</keyword>
<evidence type="ECO:0000256" key="1">
    <source>
        <dbReference type="SAM" id="MobiDB-lite"/>
    </source>
</evidence>
<feature type="compositionally biased region" description="Basic and acidic residues" evidence="1">
    <location>
        <begin position="247"/>
        <end position="261"/>
    </location>
</feature>
<organism evidence="2 3">
    <name type="scientific">Stylonychia lemnae</name>
    <name type="common">Ciliate</name>
    <dbReference type="NCBI Taxonomy" id="5949"/>
    <lineage>
        <taxon>Eukaryota</taxon>
        <taxon>Sar</taxon>
        <taxon>Alveolata</taxon>
        <taxon>Ciliophora</taxon>
        <taxon>Intramacronucleata</taxon>
        <taxon>Spirotrichea</taxon>
        <taxon>Stichotrichia</taxon>
        <taxon>Sporadotrichida</taxon>
        <taxon>Oxytrichidae</taxon>
        <taxon>Stylonychinae</taxon>
        <taxon>Stylonychia</taxon>
    </lineage>
</organism>
<reference evidence="2 3" key="1">
    <citation type="submission" date="2014-06" db="EMBL/GenBank/DDBJ databases">
        <authorList>
            <person name="Swart Estienne"/>
        </authorList>
    </citation>
    <scope>NUCLEOTIDE SEQUENCE [LARGE SCALE GENOMIC DNA]</scope>
    <source>
        <strain evidence="2 3">130c</strain>
    </source>
</reference>
<protein>
    <submittedName>
        <fullName evidence="2">Uncharacterized protein</fullName>
    </submittedName>
</protein>
<dbReference type="SUPFAM" id="SSF52047">
    <property type="entry name" value="RNI-like"/>
    <property type="match status" value="1"/>
</dbReference>
<dbReference type="Gene3D" id="3.80.10.10">
    <property type="entry name" value="Ribonuclease Inhibitor"/>
    <property type="match status" value="1"/>
</dbReference>
<gene>
    <name evidence="2" type="primary">Contig3571.g3815</name>
    <name evidence="2" type="ORF">STYLEM_19371</name>
</gene>